<dbReference type="Pfam" id="PF03576">
    <property type="entry name" value="Peptidase_S58"/>
    <property type="match status" value="1"/>
</dbReference>
<keyword evidence="3" id="KW-1185">Reference proteome</keyword>
<evidence type="ECO:0000313" key="2">
    <source>
        <dbReference type="EMBL" id="MCP1381605.1"/>
    </source>
</evidence>
<comment type="caution">
    <text evidence="2">The sequence shown here is derived from an EMBL/GenBank/DDBJ whole genome shotgun (WGS) entry which is preliminary data.</text>
</comment>
<dbReference type="RefSeq" id="WP_253525325.1">
    <property type="nucleotide sequence ID" value="NZ_JAMZEL010000001.1"/>
</dbReference>
<dbReference type="Gene3D" id="3.60.70.12">
    <property type="entry name" value="L-amino peptidase D-ALA esterase/amidase"/>
    <property type="match status" value="1"/>
</dbReference>
<dbReference type="SUPFAM" id="SSF56266">
    <property type="entry name" value="DmpA/ArgJ-like"/>
    <property type="match status" value="1"/>
</dbReference>
<dbReference type="EMBL" id="JAMZEL010000001">
    <property type="protein sequence ID" value="MCP1381605.1"/>
    <property type="molecule type" value="Genomic_DNA"/>
</dbReference>
<name>A0ABT1FJB1_9BACT</name>
<gene>
    <name evidence="2" type="ORF">NCI00_04180</name>
</gene>
<evidence type="ECO:0000313" key="3">
    <source>
        <dbReference type="Proteomes" id="UP001204772"/>
    </source>
</evidence>
<evidence type="ECO:0000256" key="1">
    <source>
        <dbReference type="ARBA" id="ARBA00007068"/>
    </source>
</evidence>
<protein>
    <submittedName>
        <fullName evidence="2">P1 family peptidase</fullName>
    </submittedName>
</protein>
<reference evidence="2 3" key="1">
    <citation type="submission" date="2022-06" db="EMBL/GenBank/DDBJ databases">
        <title>Runella sp. S5 genome sequencing.</title>
        <authorList>
            <person name="Park S."/>
        </authorList>
    </citation>
    <scope>NUCLEOTIDE SEQUENCE [LARGE SCALE GENOMIC DNA]</scope>
    <source>
        <strain evidence="2 3">S5</strain>
    </source>
</reference>
<dbReference type="PANTHER" id="PTHR36512:SF3">
    <property type="entry name" value="BLR5678 PROTEIN"/>
    <property type="match status" value="1"/>
</dbReference>
<dbReference type="PANTHER" id="PTHR36512">
    <property type="entry name" value="D-AMINOPEPTIDASE"/>
    <property type="match status" value="1"/>
</dbReference>
<accession>A0ABT1FJB1</accession>
<comment type="similarity">
    <text evidence="1">Belongs to the peptidase S58 family.</text>
</comment>
<organism evidence="2 3">
    <name type="scientific">Runella salmonicolor</name>
    <dbReference type="NCBI Taxonomy" id="2950278"/>
    <lineage>
        <taxon>Bacteria</taxon>
        <taxon>Pseudomonadati</taxon>
        <taxon>Bacteroidota</taxon>
        <taxon>Cytophagia</taxon>
        <taxon>Cytophagales</taxon>
        <taxon>Spirosomataceae</taxon>
        <taxon>Runella</taxon>
    </lineage>
</organism>
<dbReference type="CDD" id="cd02253">
    <property type="entry name" value="DmpA"/>
    <property type="match status" value="1"/>
</dbReference>
<dbReference type="Proteomes" id="UP001204772">
    <property type="component" value="Unassembled WGS sequence"/>
</dbReference>
<dbReference type="InterPro" id="IPR016117">
    <property type="entry name" value="ArgJ-like_dom_sf"/>
</dbReference>
<dbReference type="InterPro" id="IPR005321">
    <property type="entry name" value="Peptidase_S58_DmpA"/>
</dbReference>
<proteinExistence type="inferred from homology"/>
<sequence length="417" mass="44247">MTFRKGVIPKTIFFKQTLLLMKTKFIIFWLFIGFSAAAPAQPNPTRARDLGIPLDGKPGLYNAITDVKGVEVGMTTIIEGSGPLVVGKGPVRTGVTAILPRGKTFDPVFANWYSLNGNGEMTGTTWVTESGFLETPILITNTHSVGVVRDATVAWQAQKKFYNTQGGGFWFSYPLVAETYDGLLNDVNGFHVTREHVMQALDGAKNGPVAEGAVGGGTGMVCLGFKGGTGTASRVVNGHTVGVLVQANFGSRGQLTIAGIPVGRALLDTLSWRLNGEQIYGKPTAKQSSEQGSIIVIVATDAPLLPHQLKRIAQRVPLGIGKTGGVGGNSSGDIFLAFSTANSASFDRTATRAVQMLSNDAMDPLFTATVQATEEAILNALVAAKSMDGINGNFIPALPHESIRTILKKYNRLIIKP</sequence>